<protein>
    <recommendedName>
        <fullName evidence="4">DUF3592 domain-containing protein</fullName>
    </recommendedName>
</protein>
<evidence type="ECO:0008006" key="4">
    <source>
        <dbReference type="Google" id="ProtNLM"/>
    </source>
</evidence>
<keyword evidence="1" id="KW-1133">Transmembrane helix</keyword>
<comment type="caution">
    <text evidence="2">The sequence shown here is derived from an EMBL/GenBank/DDBJ whole genome shotgun (WGS) entry which is preliminary data.</text>
</comment>
<dbReference type="EMBL" id="JBHSXS010000004">
    <property type="protein sequence ID" value="MFC6880092.1"/>
    <property type="molecule type" value="Genomic_DNA"/>
</dbReference>
<sequence length="402" mass="42483">MDESRTVPGRPGRIAYPLLGAGWVLLLSGVAASFALPASDTLPAFGMAFVGLAGMVCVVVGCSAILKARSKQLAGLGVFGIPLAFLAVIGIFVNADAQARETQKCHIATASQVGGDFSRAYRYQVACPSATYTIGDTSKPKRGAKQVYEPGRRVTVNHVPGDADSAKFGDPKSVAPVLLGVNAAGTFLLTAGAFVSRLRFSRPSRMPSARWGWVLMGAGWLLLPTGVALLGLLAAPLLVSLPVMAVGSLLLSFGCALAAARRRPQYLAIALFAGIAVTVGSYESAEKLRMAEHGREYVCQIALERTVPGTQITRSGNFVLCPNDSHATMSKTFGFKDVGRRVEVTWDPERRQKATLSSDLEPGDLAMPLGRLPLILLAPLALIALSRRFPGRDRPELLSAPA</sequence>
<feature type="transmembrane region" description="Helical" evidence="1">
    <location>
        <begin position="177"/>
        <end position="200"/>
    </location>
</feature>
<reference evidence="3" key="1">
    <citation type="journal article" date="2019" name="Int. J. Syst. Evol. Microbiol.">
        <title>The Global Catalogue of Microorganisms (GCM) 10K type strain sequencing project: providing services to taxonomists for standard genome sequencing and annotation.</title>
        <authorList>
            <consortium name="The Broad Institute Genomics Platform"/>
            <consortium name="The Broad Institute Genome Sequencing Center for Infectious Disease"/>
            <person name="Wu L."/>
            <person name="Ma J."/>
        </authorList>
    </citation>
    <scope>NUCLEOTIDE SEQUENCE [LARGE SCALE GENOMIC DNA]</scope>
    <source>
        <strain evidence="3">JCM 3369</strain>
    </source>
</reference>
<gene>
    <name evidence="2" type="ORF">ACFQKB_09980</name>
</gene>
<feature type="transmembrane region" description="Helical" evidence="1">
    <location>
        <begin position="212"/>
        <end position="233"/>
    </location>
</feature>
<feature type="transmembrane region" description="Helical" evidence="1">
    <location>
        <begin position="14"/>
        <end position="36"/>
    </location>
</feature>
<organism evidence="2 3">
    <name type="scientific">Actinomadura yumaensis</name>
    <dbReference type="NCBI Taxonomy" id="111807"/>
    <lineage>
        <taxon>Bacteria</taxon>
        <taxon>Bacillati</taxon>
        <taxon>Actinomycetota</taxon>
        <taxon>Actinomycetes</taxon>
        <taxon>Streptosporangiales</taxon>
        <taxon>Thermomonosporaceae</taxon>
        <taxon>Actinomadura</taxon>
    </lineage>
</organism>
<evidence type="ECO:0000256" key="1">
    <source>
        <dbReference type="SAM" id="Phobius"/>
    </source>
</evidence>
<dbReference type="Proteomes" id="UP001596380">
    <property type="component" value="Unassembled WGS sequence"/>
</dbReference>
<evidence type="ECO:0000313" key="3">
    <source>
        <dbReference type="Proteomes" id="UP001596380"/>
    </source>
</evidence>
<feature type="transmembrane region" description="Helical" evidence="1">
    <location>
        <begin position="42"/>
        <end position="66"/>
    </location>
</feature>
<keyword evidence="3" id="KW-1185">Reference proteome</keyword>
<name>A0ABW2CF80_9ACTN</name>
<keyword evidence="1" id="KW-0472">Membrane</keyword>
<keyword evidence="1" id="KW-0812">Transmembrane</keyword>
<feature type="transmembrane region" description="Helical" evidence="1">
    <location>
        <begin position="73"/>
        <end position="93"/>
    </location>
</feature>
<accession>A0ABW2CF80</accession>
<evidence type="ECO:0000313" key="2">
    <source>
        <dbReference type="EMBL" id="MFC6880092.1"/>
    </source>
</evidence>
<dbReference type="RefSeq" id="WP_160820597.1">
    <property type="nucleotide sequence ID" value="NZ_JBHSXE010000001.1"/>
</dbReference>
<proteinExistence type="predicted"/>
<feature type="transmembrane region" description="Helical" evidence="1">
    <location>
        <begin position="239"/>
        <end position="259"/>
    </location>
</feature>
<feature type="transmembrane region" description="Helical" evidence="1">
    <location>
        <begin position="266"/>
        <end position="282"/>
    </location>
</feature>